<evidence type="ECO:0000313" key="2">
    <source>
        <dbReference type="Proteomes" id="UP001215280"/>
    </source>
</evidence>
<dbReference type="EMBL" id="JARJLG010000007">
    <property type="protein sequence ID" value="KAJ7779506.1"/>
    <property type="molecule type" value="Genomic_DNA"/>
</dbReference>
<dbReference type="Proteomes" id="UP001215280">
    <property type="component" value="Unassembled WGS sequence"/>
</dbReference>
<proteinExistence type="predicted"/>
<keyword evidence="2" id="KW-1185">Reference proteome</keyword>
<evidence type="ECO:0000313" key="1">
    <source>
        <dbReference type="EMBL" id="KAJ7779506.1"/>
    </source>
</evidence>
<dbReference type="AlphaFoldDB" id="A0AAD7K973"/>
<sequence>MTMAVGCLTVCKGHLQLIGQSIKLKTKIPSNILAIGIETLCLVEFTQSGIDAGIPISSPDLGFLLENRKSKGGGVHATETFNTIWIERPTTENVIRLAAPDFELVECDVVVKLNIRYSSRVVTYGKNHKGGYQRDRKKYRVQPFTMVFPFICGLHQALNWMDASVTGATSTPPSTRGLEEQRSIAPSRTPSAGLEMLRIWNKNPRQMELMCSGVRQDIITSSWFGSSRDFMLFGPPTAMKGCKVTLGMKSAQCRPVDRHIQKV</sequence>
<name>A0AAD7K973_9AGAR</name>
<gene>
    <name evidence="1" type="ORF">DFH07DRAFT_765787</name>
</gene>
<protein>
    <submittedName>
        <fullName evidence="1">Uncharacterized protein</fullName>
    </submittedName>
</protein>
<comment type="caution">
    <text evidence="1">The sequence shown here is derived from an EMBL/GenBank/DDBJ whole genome shotgun (WGS) entry which is preliminary data.</text>
</comment>
<accession>A0AAD7K973</accession>
<reference evidence="1" key="1">
    <citation type="submission" date="2023-03" db="EMBL/GenBank/DDBJ databases">
        <title>Massive genome expansion in bonnet fungi (Mycena s.s.) driven by repeated elements and novel gene families across ecological guilds.</title>
        <authorList>
            <consortium name="Lawrence Berkeley National Laboratory"/>
            <person name="Harder C.B."/>
            <person name="Miyauchi S."/>
            <person name="Viragh M."/>
            <person name="Kuo A."/>
            <person name="Thoen E."/>
            <person name="Andreopoulos B."/>
            <person name="Lu D."/>
            <person name="Skrede I."/>
            <person name="Drula E."/>
            <person name="Henrissat B."/>
            <person name="Morin E."/>
            <person name="Kohler A."/>
            <person name="Barry K."/>
            <person name="LaButti K."/>
            <person name="Morin E."/>
            <person name="Salamov A."/>
            <person name="Lipzen A."/>
            <person name="Mereny Z."/>
            <person name="Hegedus B."/>
            <person name="Baldrian P."/>
            <person name="Stursova M."/>
            <person name="Weitz H."/>
            <person name="Taylor A."/>
            <person name="Grigoriev I.V."/>
            <person name="Nagy L.G."/>
            <person name="Martin F."/>
            <person name="Kauserud H."/>
        </authorList>
    </citation>
    <scope>NUCLEOTIDE SEQUENCE</scope>
    <source>
        <strain evidence="1">CBHHK188m</strain>
    </source>
</reference>
<organism evidence="1 2">
    <name type="scientific">Mycena maculata</name>
    <dbReference type="NCBI Taxonomy" id="230809"/>
    <lineage>
        <taxon>Eukaryota</taxon>
        <taxon>Fungi</taxon>
        <taxon>Dikarya</taxon>
        <taxon>Basidiomycota</taxon>
        <taxon>Agaricomycotina</taxon>
        <taxon>Agaricomycetes</taxon>
        <taxon>Agaricomycetidae</taxon>
        <taxon>Agaricales</taxon>
        <taxon>Marasmiineae</taxon>
        <taxon>Mycenaceae</taxon>
        <taxon>Mycena</taxon>
    </lineage>
</organism>